<gene>
    <name evidence="1" type="ORF">LTR37_013257</name>
</gene>
<dbReference type="EMBL" id="JAUTXU010000128">
    <property type="protein sequence ID" value="KAK3705649.1"/>
    <property type="molecule type" value="Genomic_DNA"/>
</dbReference>
<organism evidence="1 2">
    <name type="scientific">Vermiconidia calcicola</name>
    <dbReference type="NCBI Taxonomy" id="1690605"/>
    <lineage>
        <taxon>Eukaryota</taxon>
        <taxon>Fungi</taxon>
        <taxon>Dikarya</taxon>
        <taxon>Ascomycota</taxon>
        <taxon>Pezizomycotina</taxon>
        <taxon>Dothideomycetes</taxon>
        <taxon>Dothideomycetidae</taxon>
        <taxon>Mycosphaerellales</taxon>
        <taxon>Extremaceae</taxon>
        <taxon>Vermiconidia</taxon>
    </lineage>
</organism>
<evidence type="ECO:0000313" key="2">
    <source>
        <dbReference type="Proteomes" id="UP001281147"/>
    </source>
</evidence>
<comment type="caution">
    <text evidence="1">The sequence shown here is derived from an EMBL/GenBank/DDBJ whole genome shotgun (WGS) entry which is preliminary data.</text>
</comment>
<dbReference type="Proteomes" id="UP001281147">
    <property type="component" value="Unassembled WGS sequence"/>
</dbReference>
<protein>
    <submittedName>
        <fullName evidence="1">Uncharacterized protein</fullName>
    </submittedName>
</protein>
<sequence length="60" mass="6740">MPVEGEFIWCMREPGCQAVNQMIRASAILDDMQLASEGNVITREKLAVLFDIFNEAPIAR</sequence>
<evidence type="ECO:0000313" key="1">
    <source>
        <dbReference type="EMBL" id="KAK3705649.1"/>
    </source>
</evidence>
<proteinExistence type="predicted"/>
<accession>A0ACC3MX84</accession>
<name>A0ACC3MX84_9PEZI</name>
<reference evidence="1" key="1">
    <citation type="submission" date="2023-07" db="EMBL/GenBank/DDBJ databases">
        <title>Black Yeasts Isolated from many extreme environments.</title>
        <authorList>
            <person name="Coleine C."/>
            <person name="Stajich J.E."/>
            <person name="Selbmann L."/>
        </authorList>
    </citation>
    <scope>NUCLEOTIDE SEQUENCE</scope>
    <source>
        <strain evidence="1">CCFEE 5714</strain>
    </source>
</reference>
<keyword evidence="2" id="KW-1185">Reference proteome</keyword>